<comment type="caution">
    <text evidence="1">The sequence shown here is derived from an EMBL/GenBank/DDBJ whole genome shotgun (WGS) entry which is preliminary data.</text>
</comment>
<evidence type="ECO:0000313" key="1">
    <source>
        <dbReference type="EMBL" id="KAG5599051.1"/>
    </source>
</evidence>
<keyword evidence="2" id="KW-1185">Reference proteome</keyword>
<gene>
    <name evidence="1" type="ORF">H5410_030421</name>
</gene>
<dbReference type="AlphaFoldDB" id="A0A9J5YE91"/>
<dbReference type="Proteomes" id="UP000824120">
    <property type="component" value="Chromosome 6"/>
</dbReference>
<evidence type="ECO:0000313" key="2">
    <source>
        <dbReference type="Proteomes" id="UP000824120"/>
    </source>
</evidence>
<dbReference type="EMBL" id="JACXVP010000006">
    <property type="protein sequence ID" value="KAG5599051.1"/>
    <property type="molecule type" value="Genomic_DNA"/>
</dbReference>
<organism evidence="1 2">
    <name type="scientific">Solanum commersonii</name>
    <name type="common">Commerson's wild potato</name>
    <name type="synonym">Commerson's nightshade</name>
    <dbReference type="NCBI Taxonomy" id="4109"/>
    <lineage>
        <taxon>Eukaryota</taxon>
        <taxon>Viridiplantae</taxon>
        <taxon>Streptophyta</taxon>
        <taxon>Embryophyta</taxon>
        <taxon>Tracheophyta</taxon>
        <taxon>Spermatophyta</taxon>
        <taxon>Magnoliopsida</taxon>
        <taxon>eudicotyledons</taxon>
        <taxon>Gunneridae</taxon>
        <taxon>Pentapetalae</taxon>
        <taxon>asterids</taxon>
        <taxon>lamiids</taxon>
        <taxon>Solanales</taxon>
        <taxon>Solanaceae</taxon>
        <taxon>Solanoideae</taxon>
        <taxon>Solaneae</taxon>
        <taxon>Solanum</taxon>
    </lineage>
</organism>
<sequence length="61" mass="7019">MHTNNYSILIQHKGHWDALGFIVHDYGERIDNIRICNDGLNTIFTLKITFKKIKCCLSGVV</sequence>
<protein>
    <submittedName>
        <fullName evidence="1">Uncharacterized protein</fullName>
    </submittedName>
</protein>
<accession>A0A9J5YE91</accession>
<proteinExistence type="predicted"/>
<reference evidence="1 2" key="1">
    <citation type="submission" date="2020-09" db="EMBL/GenBank/DDBJ databases">
        <title>De no assembly of potato wild relative species, Solanum commersonii.</title>
        <authorList>
            <person name="Cho K."/>
        </authorList>
    </citation>
    <scope>NUCLEOTIDE SEQUENCE [LARGE SCALE GENOMIC DNA]</scope>
    <source>
        <strain evidence="1">LZ3.2</strain>
        <tissue evidence="1">Leaf</tissue>
    </source>
</reference>
<name>A0A9J5YE91_SOLCO</name>